<dbReference type="RefSeq" id="XP_016642357.1">
    <property type="nucleotide sequence ID" value="XM_016788041.1"/>
</dbReference>
<feature type="compositionally biased region" description="Basic and acidic residues" evidence="9">
    <location>
        <begin position="92"/>
        <end position="106"/>
    </location>
</feature>
<dbReference type="OMA" id="FTMSTER"/>
<evidence type="ECO:0000256" key="5">
    <source>
        <dbReference type="ARBA" id="ARBA00022491"/>
    </source>
</evidence>
<evidence type="ECO:0000256" key="6">
    <source>
        <dbReference type="ARBA" id="ARBA00023015"/>
    </source>
</evidence>
<dbReference type="OrthoDB" id="5345625at2759"/>
<comment type="similarity">
    <text evidence="3">Belongs to the WHI5/NRM1 family.</text>
</comment>
<dbReference type="GO" id="GO:0005634">
    <property type="term" value="C:nucleus"/>
    <property type="evidence" value="ECO:0007669"/>
    <property type="project" value="UniProtKB-SubCell"/>
</dbReference>
<protein>
    <submittedName>
        <fullName evidence="10">Uncharacterized protein</fullName>
    </submittedName>
</protein>
<evidence type="ECO:0000256" key="8">
    <source>
        <dbReference type="ARBA" id="ARBA00023242"/>
    </source>
</evidence>
<feature type="compositionally biased region" description="Polar residues" evidence="9">
    <location>
        <begin position="107"/>
        <end position="129"/>
    </location>
</feature>
<feature type="region of interest" description="Disordered" evidence="9">
    <location>
        <begin position="1"/>
        <end position="67"/>
    </location>
</feature>
<organism evidence="10 11">
    <name type="scientific">Pseudallescheria apiosperma</name>
    <name type="common">Scedosporium apiospermum</name>
    <dbReference type="NCBI Taxonomy" id="563466"/>
    <lineage>
        <taxon>Eukaryota</taxon>
        <taxon>Fungi</taxon>
        <taxon>Dikarya</taxon>
        <taxon>Ascomycota</taxon>
        <taxon>Pezizomycotina</taxon>
        <taxon>Sordariomycetes</taxon>
        <taxon>Hypocreomycetidae</taxon>
        <taxon>Microascales</taxon>
        <taxon>Microascaceae</taxon>
        <taxon>Scedosporium</taxon>
    </lineage>
</organism>
<gene>
    <name evidence="10" type="ORF">SAPIO_CDS5788</name>
</gene>
<evidence type="ECO:0000313" key="11">
    <source>
        <dbReference type="Proteomes" id="UP000028545"/>
    </source>
</evidence>
<dbReference type="VEuPathDB" id="FungiDB:SAPIO_CDS5788"/>
<proteinExistence type="inferred from homology"/>
<dbReference type="KEGG" id="sapo:SAPIO_CDS5788"/>
<feature type="compositionally biased region" description="Polar residues" evidence="9">
    <location>
        <begin position="186"/>
        <end position="196"/>
    </location>
</feature>
<dbReference type="InterPro" id="IPR013734">
    <property type="entry name" value="TF_Nrm1/Whi5"/>
</dbReference>
<evidence type="ECO:0000256" key="3">
    <source>
        <dbReference type="ARBA" id="ARBA00006922"/>
    </source>
</evidence>
<feature type="region of interest" description="Disordered" evidence="9">
    <location>
        <begin position="165"/>
        <end position="310"/>
    </location>
</feature>
<evidence type="ECO:0000256" key="2">
    <source>
        <dbReference type="ARBA" id="ARBA00004496"/>
    </source>
</evidence>
<dbReference type="HOGENOM" id="CLU_802118_0_0_1"/>
<evidence type="ECO:0000256" key="9">
    <source>
        <dbReference type="SAM" id="MobiDB-lite"/>
    </source>
</evidence>
<comment type="subcellular location">
    <subcellularLocation>
        <location evidence="2">Cytoplasm</location>
    </subcellularLocation>
    <subcellularLocation>
        <location evidence="1">Nucleus</location>
    </subcellularLocation>
</comment>
<feature type="region of interest" description="Disordered" evidence="9">
    <location>
        <begin position="92"/>
        <end position="147"/>
    </location>
</feature>
<evidence type="ECO:0000256" key="1">
    <source>
        <dbReference type="ARBA" id="ARBA00004123"/>
    </source>
</evidence>
<dbReference type="GeneID" id="27724860"/>
<keyword evidence="5" id="KW-0678">Repressor</keyword>
<evidence type="ECO:0000256" key="7">
    <source>
        <dbReference type="ARBA" id="ARBA00023163"/>
    </source>
</evidence>
<keyword evidence="6" id="KW-0805">Transcription regulation</keyword>
<keyword evidence="8" id="KW-0539">Nucleus</keyword>
<keyword evidence="7" id="KW-0804">Transcription</keyword>
<evidence type="ECO:0000256" key="4">
    <source>
        <dbReference type="ARBA" id="ARBA00022490"/>
    </source>
</evidence>
<keyword evidence="4" id="KW-0963">Cytoplasm</keyword>
<accession>A0A084G5E6</accession>
<dbReference type="AlphaFoldDB" id="A0A084G5E6"/>
<dbReference type="Proteomes" id="UP000028545">
    <property type="component" value="Unassembled WGS sequence"/>
</dbReference>
<keyword evidence="11" id="KW-1185">Reference proteome</keyword>
<comment type="caution">
    <text evidence="10">The sequence shown here is derived from an EMBL/GenBank/DDBJ whole genome shotgun (WGS) entry which is preliminary data.</text>
</comment>
<sequence>MSTSTPERRRALAPLDANKQSPAPPRLKFDSSNTLTKKPVSPVSVRGLALARSPVKSSGTEARKRPLEVFQGDENGIIAKKTCVEVEIGRNDRTGDDFTMSTERDQSASPDASSIFDTSGLETHNSTATDVELGESPQRASVSRAQTRKMAGDLLTRLRLANYKVRTGQAHVPFTQLEARSLPGRRNSTPLPTFQVQQPSPPSASQTRTTETNEGAEDATGQQPLLASKPQTQTVTAPVDRRNESNDAQLWGASTYRNAGREEPTLPPLLTSGKPTPLRPTAGGEAEKLPSSVRRGGAASSLLRLAKGDD</sequence>
<reference evidence="10 11" key="1">
    <citation type="journal article" date="2014" name="Genome Announc.">
        <title>Draft genome sequence of the pathogenic fungus Scedosporium apiospermum.</title>
        <authorList>
            <person name="Vandeputte P."/>
            <person name="Ghamrawi S."/>
            <person name="Rechenmann M."/>
            <person name="Iltis A."/>
            <person name="Giraud S."/>
            <person name="Fleury M."/>
            <person name="Thornton C."/>
            <person name="Delhaes L."/>
            <person name="Meyer W."/>
            <person name="Papon N."/>
            <person name="Bouchara J.P."/>
        </authorList>
    </citation>
    <scope>NUCLEOTIDE SEQUENCE [LARGE SCALE GENOMIC DNA]</scope>
    <source>
        <strain evidence="10 11">IHEM 14462</strain>
    </source>
</reference>
<feature type="compositionally biased region" description="Basic and acidic residues" evidence="9">
    <location>
        <begin position="1"/>
        <end position="10"/>
    </location>
</feature>
<dbReference type="EMBL" id="JOWA01000099">
    <property type="protein sequence ID" value="KEZ42558.1"/>
    <property type="molecule type" value="Genomic_DNA"/>
</dbReference>
<feature type="compositionally biased region" description="Polar residues" evidence="9">
    <location>
        <begin position="220"/>
        <end position="236"/>
    </location>
</feature>
<name>A0A084G5E6_PSEDA</name>
<dbReference type="Pfam" id="PF08528">
    <property type="entry name" value="Whi5"/>
    <property type="match status" value="1"/>
</dbReference>
<evidence type="ECO:0000313" key="10">
    <source>
        <dbReference type="EMBL" id="KEZ42558.1"/>
    </source>
</evidence>
<dbReference type="GO" id="GO:0005737">
    <property type="term" value="C:cytoplasm"/>
    <property type="evidence" value="ECO:0007669"/>
    <property type="project" value="UniProtKB-SubCell"/>
</dbReference>